<sequence length="170" mass="19723">MVQNTIDKKANKIQACELMEISESNIFDIIEIEDIECIRKKLLVSPESINCINEYDFTPLDLALMLNNKEIIVLLLKNGAIENPTMPDWNDRYERVCVRLGELDVSLRQFLKNFDVSALNHDKIEEYDSMLKNLDSKMRLARRMKTFFETTPYPGEARQSNGAQVHHSNL</sequence>
<gene>
    <name evidence="1" type="ORF">BpHYR1_012614</name>
</gene>
<dbReference type="SUPFAM" id="SSF48403">
    <property type="entry name" value="Ankyrin repeat"/>
    <property type="match status" value="1"/>
</dbReference>
<name>A0A3M7SVC4_BRAPC</name>
<dbReference type="EMBL" id="REGN01000739">
    <property type="protein sequence ID" value="RNA39540.1"/>
    <property type="molecule type" value="Genomic_DNA"/>
</dbReference>
<evidence type="ECO:0000313" key="1">
    <source>
        <dbReference type="EMBL" id="RNA39540.1"/>
    </source>
</evidence>
<dbReference type="InterPro" id="IPR036770">
    <property type="entry name" value="Ankyrin_rpt-contain_sf"/>
</dbReference>
<protein>
    <submittedName>
        <fullName evidence="1">Ankyrin repeat and fibronectin type-III domain-containing 1</fullName>
    </submittedName>
</protein>
<accession>A0A3M7SVC4</accession>
<dbReference type="OrthoDB" id="2428204at2759"/>
<comment type="caution">
    <text evidence="1">The sequence shown here is derived from an EMBL/GenBank/DDBJ whole genome shotgun (WGS) entry which is preliminary data.</text>
</comment>
<keyword evidence="2" id="KW-1185">Reference proteome</keyword>
<dbReference type="Gene3D" id="1.25.40.20">
    <property type="entry name" value="Ankyrin repeat-containing domain"/>
    <property type="match status" value="1"/>
</dbReference>
<dbReference type="AlphaFoldDB" id="A0A3M7SVC4"/>
<organism evidence="1 2">
    <name type="scientific">Brachionus plicatilis</name>
    <name type="common">Marine rotifer</name>
    <name type="synonym">Brachionus muelleri</name>
    <dbReference type="NCBI Taxonomy" id="10195"/>
    <lineage>
        <taxon>Eukaryota</taxon>
        <taxon>Metazoa</taxon>
        <taxon>Spiralia</taxon>
        <taxon>Gnathifera</taxon>
        <taxon>Rotifera</taxon>
        <taxon>Eurotatoria</taxon>
        <taxon>Monogononta</taxon>
        <taxon>Pseudotrocha</taxon>
        <taxon>Ploima</taxon>
        <taxon>Brachionidae</taxon>
        <taxon>Brachionus</taxon>
    </lineage>
</organism>
<evidence type="ECO:0000313" key="2">
    <source>
        <dbReference type="Proteomes" id="UP000276133"/>
    </source>
</evidence>
<dbReference type="STRING" id="10195.A0A3M7SVC4"/>
<reference evidence="1 2" key="1">
    <citation type="journal article" date="2018" name="Sci. Rep.">
        <title>Genomic signatures of local adaptation to the degree of environmental predictability in rotifers.</title>
        <authorList>
            <person name="Franch-Gras L."/>
            <person name="Hahn C."/>
            <person name="Garcia-Roger E.M."/>
            <person name="Carmona M.J."/>
            <person name="Serra M."/>
            <person name="Gomez A."/>
        </authorList>
    </citation>
    <scope>NUCLEOTIDE SEQUENCE [LARGE SCALE GENOMIC DNA]</scope>
    <source>
        <strain evidence="1">HYR1</strain>
    </source>
</reference>
<dbReference type="Proteomes" id="UP000276133">
    <property type="component" value="Unassembled WGS sequence"/>
</dbReference>
<proteinExistence type="predicted"/>